<dbReference type="Gene3D" id="1.10.1270.20">
    <property type="entry name" value="tRNA(m1g37)methyltransferase, domain 2"/>
    <property type="match status" value="1"/>
</dbReference>
<feature type="domain" description="tRNA methyltransferase TRMD/TRM10-type" evidence="18">
    <location>
        <begin position="1"/>
        <end position="230"/>
    </location>
</feature>
<evidence type="ECO:0000256" key="6">
    <source>
        <dbReference type="ARBA" id="ARBA00014679"/>
    </source>
</evidence>
<evidence type="ECO:0000256" key="9">
    <source>
        <dbReference type="ARBA" id="ARBA00022679"/>
    </source>
</evidence>
<dbReference type="Gene3D" id="3.40.1280.10">
    <property type="match status" value="1"/>
</dbReference>
<evidence type="ECO:0000256" key="7">
    <source>
        <dbReference type="ARBA" id="ARBA00022490"/>
    </source>
</evidence>
<keyword evidence="10 15" id="KW-0949">S-adenosyl-L-methionine</keyword>
<dbReference type="InterPro" id="IPR002649">
    <property type="entry name" value="tRNA_m1G_MeTrfase_TrmD"/>
</dbReference>
<dbReference type="Proteomes" id="UP000176965">
    <property type="component" value="Unassembled WGS sequence"/>
</dbReference>
<evidence type="ECO:0000256" key="17">
    <source>
        <dbReference type="RuleBase" id="RU003464"/>
    </source>
</evidence>
<dbReference type="SUPFAM" id="SSF75217">
    <property type="entry name" value="alpha/beta knot"/>
    <property type="match status" value="1"/>
</dbReference>
<dbReference type="InterPro" id="IPR029028">
    <property type="entry name" value="Alpha/beta_knot_MTases"/>
</dbReference>
<proteinExistence type="inferred from homology"/>
<protein>
    <recommendedName>
        <fullName evidence="6 15">tRNA (guanine-N(1)-)-methyltransferase</fullName>
        <ecNumber evidence="5 15">2.1.1.228</ecNumber>
    </recommendedName>
    <alternativeName>
        <fullName evidence="12 15">M1G-methyltransferase</fullName>
    </alternativeName>
    <alternativeName>
        <fullName evidence="13 15">tRNA [GM37] methyltransferase</fullName>
    </alternativeName>
</protein>
<comment type="subunit">
    <text evidence="4 15 17">Homodimer.</text>
</comment>
<evidence type="ECO:0000259" key="18">
    <source>
        <dbReference type="Pfam" id="PF01746"/>
    </source>
</evidence>
<dbReference type="GO" id="GO:0052906">
    <property type="term" value="F:tRNA (guanine(37)-N1)-methyltransferase activity"/>
    <property type="evidence" value="ECO:0007669"/>
    <property type="project" value="UniProtKB-UniRule"/>
</dbReference>
<dbReference type="PANTHER" id="PTHR46417">
    <property type="entry name" value="TRNA (GUANINE-N(1)-)-METHYLTRANSFERASE"/>
    <property type="match status" value="1"/>
</dbReference>
<dbReference type="GO" id="GO:0002939">
    <property type="term" value="P:tRNA N1-guanine methylation"/>
    <property type="evidence" value="ECO:0007669"/>
    <property type="project" value="TreeGrafter"/>
</dbReference>
<comment type="caution">
    <text evidence="15">Lacks conserved residue(s) required for the propagation of feature annotation.</text>
</comment>
<feature type="binding site" evidence="15 16">
    <location>
        <position position="130"/>
    </location>
    <ligand>
        <name>S-adenosyl-L-methionine</name>
        <dbReference type="ChEBI" id="CHEBI:59789"/>
    </ligand>
</feature>
<reference evidence="19 20" key="1">
    <citation type="journal article" date="2016" name="Nat. Commun.">
        <title>Thousands of microbial genomes shed light on interconnected biogeochemical processes in an aquifer system.</title>
        <authorList>
            <person name="Anantharaman K."/>
            <person name="Brown C.T."/>
            <person name="Hug L.A."/>
            <person name="Sharon I."/>
            <person name="Castelle C.J."/>
            <person name="Probst A.J."/>
            <person name="Thomas B.C."/>
            <person name="Singh A."/>
            <person name="Wilkins M.J."/>
            <person name="Karaoz U."/>
            <person name="Brodie E.L."/>
            <person name="Williams K.H."/>
            <person name="Hubbard S.S."/>
            <person name="Banfield J.F."/>
        </authorList>
    </citation>
    <scope>NUCLEOTIDE SEQUENCE [LARGE SCALE GENOMIC DNA]</scope>
</reference>
<dbReference type="InterPro" id="IPR029026">
    <property type="entry name" value="tRNA_m1G_MTases_N"/>
</dbReference>
<comment type="function">
    <text evidence="1 15 17">Specifically methylates guanosine-37 in various tRNAs.</text>
</comment>
<dbReference type="InterPro" id="IPR023148">
    <property type="entry name" value="tRNA_m1G_MeTrfase_C_sf"/>
</dbReference>
<evidence type="ECO:0000256" key="12">
    <source>
        <dbReference type="ARBA" id="ARBA00029736"/>
    </source>
</evidence>
<dbReference type="STRING" id="1802338.A2541_01150"/>
<evidence type="ECO:0000256" key="8">
    <source>
        <dbReference type="ARBA" id="ARBA00022603"/>
    </source>
</evidence>
<evidence type="ECO:0000313" key="20">
    <source>
        <dbReference type="Proteomes" id="UP000176965"/>
    </source>
</evidence>
<comment type="catalytic activity">
    <reaction evidence="14 15 17">
        <text>guanosine(37) in tRNA + S-adenosyl-L-methionine = N(1)-methylguanosine(37) in tRNA + S-adenosyl-L-homocysteine + H(+)</text>
        <dbReference type="Rhea" id="RHEA:36899"/>
        <dbReference type="Rhea" id="RHEA-COMP:10145"/>
        <dbReference type="Rhea" id="RHEA-COMP:10147"/>
        <dbReference type="ChEBI" id="CHEBI:15378"/>
        <dbReference type="ChEBI" id="CHEBI:57856"/>
        <dbReference type="ChEBI" id="CHEBI:59789"/>
        <dbReference type="ChEBI" id="CHEBI:73542"/>
        <dbReference type="ChEBI" id="CHEBI:74269"/>
        <dbReference type="EC" id="2.1.1.228"/>
    </reaction>
</comment>
<dbReference type="HAMAP" id="MF_00605">
    <property type="entry name" value="TrmD"/>
    <property type="match status" value="1"/>
</dbReference>
<dbReference type="NCBIfam" id="NF000648">
    <property type="entry name" value="PRK00026.1"/>
    <property type="match status" value="1"/>
</dbReference>
<dbReference type="NCBIfam" id="TIGR00088">
    <property type="entry name" value="trmD"/>
    <property type="match status" value="1"/>
</dbReference>
<evidence type="ECO:0000256" key="3">
    <source>
        <dbReference type="ARBA" id="ARBA00007630"/>
    </source>
</evidence>
<dbReference type="PIRSF" id="PIRSF000386">
    <property type="entry name" value="tRNA_mtase"/>
    <property type="match status" value="1"/>
</dbReference>
<keyword evidence="11 15" id="KW-0819">tRNA processing</keyword>
<accession>A0A1G2PF80</accession>
<dbReference type="EC" id="2.1.1.228" evidence="5 15"/>
<evidence type="ECO:0000313" key="19">
    <source>
        <dbReference type="EMBL" id="OHA47005.1"/>
    </source>
</evidence>
<comment type="caution">
    <text evidence="19">The sequence shown here is derived from an EMBL/GenBank/DDBJ whole genome shotgun (WGS) entry which is preliminary data.</text>
</comment>
<evidence type="ECO:0000256" key="1">
    <source>
        <dbReference type="ARBA" id="ARBA00002634"/>
    </source>
</evidence>
<evidence type="ECO:0000256" key="5">
    <source>
        <dbReference type="ARBA" id="ARBA00012807"/>
    </source>
</evidence>
<dbReference type="InterPro" id="IPR016009">
    <property type="entry name" value="tRNA_MeTrfase_TRMD/TRM10"/>
</dbReference>
<organism evidence="19 20">
    <name type="scientific">Candidatus Taylorbacteria bacterium RIFOXYD2_FULL_36_9</name>
    <dbReference type="NCBI Taxonomy" id="1802338"/>
    <lineage>
        <taxon>Bacteria</taxon>
        <taxon>Candidatus Tayloriibacteriota</taxon>
    </lineage>
</organism>
<evidence type="ECO:0000256" key="16">
    <source>
        <dbReference type="PIRSR" id="PIRSR000386-1"/>
    </source>
</evidence>
<evidence type="ECO:0000256" key="13">
    <source>
        <dbReference type="ARBA" id="ARBA00033392"/>
    </source>
</evidence>
<dbReference type="PANTHER" id="PTHR46417:SF1">
    <property type="entry name" value="TRNA (GUANINE-N(1)-)-METHYLTRANSFERASE"/>
    <property type="match status" value="1"/>
</dbReference>
<keyword evidence="8 15" id="KW-0489">Methyltransferase</keyword>
<dbReference type="GO" id="GO:0005829">
    <property type="term" value="C:cytosol"/>
    <property type="evidence" value="ECO:0007669"/>
    <property type="project" value="TreeGrafter"/>
</dbReference>
<comment type="subcellular location">
    <subcellularLocation>
        <location evidence="2 15 17">Cytoplasm</location>
    </subcellularLocation>
</comment>
<evidence type="ECO:0000256" key="14">
    <source>
        <dbReference type="ARBA" id="ARBA00047783"/>
    </source>
</evidence>
<evidence type="ECO:0000256" key="10">
    <source>
        <dbReference type="ARBA" id="ARBA00022691"/>
    </source>
</evidence>
<comment type="similarity">
    <text evidence="3 15 17">Belongs to the RNA methyltransferase TrmD family.</text>
</comment>
<evidence type="ECO:0000256" key="2">
    <source>
        <dbReference type="ARBA" id="ARBA00004496"/>
    </source>
</evidence>
<name>A0A1G2PF80_9BACT</name>
<evidence type="ECO:0000256" key="4">
    <source>
        <dbReference type="ARBA" id="ARBA00011738"/>
    </source>
</evidence>
<sequence>MTFHIITLFPEMFDSYLSESILARAQKEKKIKFCFYNPRNFVTPTKTQKNNEKPYLRVDDKPYGGGPGMVMQAEPILKAIEKALEKIPRSTKLRVKKTKIIFLSPAGKQFDTNYAKIVTKKYTDIIIICGRYEGIDNRVKKIFKAEEISIGPFVLTGGELGAMIIADCLSRQIEGVLGDFNSLEESRISSSESYTRPEVLIYKNKKYKVPSVLLSGNHAKIDEWRKNQIHTKL</sequence>
<evidence type="ECO:0000256" key="11">
    <source>
        <dbReference type="ARBA" id="ARBA00022694"/>
    </source>
</evidence>
<evidence type="ECO:0000256" key="15">
    <source>
        <dbReference type="HAMAP-Rule" id="MF_00605"/>
    </source>
</evidence>
<dbReference type="AlphaFoldDB" id="A0A1G2PF80"/>
<gene>
    <name evidence="15" type="primary">trmD</name>
    <name evidence="19" type="ORF">A2541_01150</name>
</gene>
<keyword evidence="7 15" id="KW-0963">Cytoplasm</keyword>
<dbReference type="EMBL" id="MHSQ01000022">
    <property type="protein sequence ID" value="OHA47005.1"/>
    <property type="molecule type" value="Genomic_DNA"/>
</dbReference>
<keyword evidence="9 15" id="KW-0808">Transferase</keyword>
<dbReference type="Pfam" id="PF01746">
    <property type="entry name" value="tRNA_m1G_MT"/>
    <property type="match status" value="1"/>
</dbReference>